<name>A0ACC2EAK6_DIPCM</name>
<evidence type="ECO:0000313" key="1">
    <source>
        <dbReference type="EMBL" id="KAJ7563654.1"/>
    </source>
</evidence>
<accession>A0ACC2EAK6</accession>
<protein>
    <submittedName>
        <fullName evidence="1">Uncharacterized protein</fullName>
    </submittedName>
</protein>
<proteinExistence type="predicted"/>
<evidence type="ECO:0000313" key="2">
    <source>
        <dbReference type="Proteomes" id="UP001162992"/>
    </source>
</evidence>
<sequence length="281" mass="30390">MAAAMSLGAGAAAQIASAGRGLVNAENTGGLESTRLKAQERCCKHTLPLFTHASPPRLTVRAAAAAAVAVQNDTSIETKLPRLKGFYLQKVVPAMKEEFKYANILQVPRVEKVVVNCGVGEASQNAKVLESTVKDVSLITGQRPVVTRSKKAIAGFKLRQGVPVGVAVTLRGERMYAFLDRLLNLALPRTRDFQGVNPYGFDGKGNYTLGLPEQSVFPEIRVENIDRQSGMDVSIVTTAHTDKEGQKLLSLLGMPFKEAAARKIVPRKKGNFFYKGGKPRK</sequence>
<keyword evidence="2" id="KW-1185">Reference proteome</keyword>
<comment type="caution">
    <text evidence="1">The sequence shown here is derived from an EMBL/GenBank/DDBJ whole genome shotgun (WGS) entry which is preliminary data.</text>
</comment>
<dbReference type="EMBL" id="CM055094">
    <property type="protein sequence ID" value="KAJ7563654.1"/>
    <property type="molecule type" value="Genomic_DNA"/>
</dbReference>
<gene>
    <name evidence="1" type="ORF">O6H91_03G118900</name>
</gene>
<organism evidence="1 2">
    <name type="scientific">Diphasiastrum complanatum</name>
    <name type="common">Issler's clubmoss</name>
    <name type="synonym">Lycopodium complanatum</name>
    <dbReference type="NCBI Taxonomy" id="34168"/>
    <lineage>
        <taxon>Eukaryota</taxon>
        <taxon>Viridiplantae</taxon>
        <taxon>Streptophyta</taxon>
        <taxon>Embryophyta</taxon>
        <taxon>Tracheophyta</taxon>
        <taxon>Lycopodiopsida</taxon>
        <taxon>Lycopodiales</taxon>
        <taxon>Lycopodiaceae</taxon>
        <taxon>Lycopodioideae</taxon>
        <taxon>Diphasiastrum</taxon>
    </lineage>
</organism>
<dbReference type="Proteomes" id="UP001162992">
    <property type="component" value="Chromosome 3"/>
</dbReference>
<reference evidence="2" key="1">
    <citation type="journal article" date="2024" name="Proc. Natl. Acad. Sci. U.S.A.">
        <title>Extraordinary preservation of gene collinearity over three hundred million years revealed in homosporous lycophytes.</title>
        <authorList>
            <person name="Li C."/>
            <person name="Wickell D."/>
            <person name="Kuo L.Y."/>
            <person name="Chen X."/>
            <person name="Nie B."/>
            <person name="Liao X."/>
            <person name="Peng D."/>
            <person name="Ji J."/>
            <person name="Jenkins J."/>
            <person name="Williams M."/>
            <person name="Shu S."/>
            <person name="Plott C."/>
            <person name="Barry K."/>
            <person name="Rajasekar S."/>
            <person name="Grimwood J."/>
            <person name="Han X."/>
            <person name="Sun S."/>
            <person name="Hou Z."/>
            <person name="He W."/>
            <person name="Dai G."/>
            <person name="Sun C."/>
            <person name="Schmutz J."/>
            <person name="Leebens-Mack J.H."/>
            <person name="Li F.W."/>
            <person name="Wang L."/>
        </authorList>
    </citation>
    <scope>NUCLEOTIDE SEQUENCE [LARGE SCALE GENOMIC DNA]</scope>
    <source>
        <strain evidence="2">cv. PW_Plant_1</strain>
    </source>
</reference>